<comment type="caution">
    <text evidence="2">The sequence shown here is derived from an EMBL/GenBank/DDBJ whole genome shotgun (WGS) entry which is preliminary data.</text>
</comment>
<evidence type="ECO:0000313" key="3">
    <source>
        <dbReference type="Proteomes" id="UP000654918"/>
    </source>
</evidence>
<organism evidence="2 3">
    <name type="scientific">Colletotrichum plurivorum</name>
    <dbReference type="NCBI Taxonomy" id="2175906"/>
    <lineage>
        <taxon>Eukaryota</taxon>
        <taxon>Fungi</taxon>
        <taxon>Dikarya</taxon>
        <taxon>Ascomycota</taxon>
        <taxon>Pezizomycotina</taxon>
        <taxon>Sordariomycetes</taxon>
        <taxon>Hypocreomycetidae</taxon>
        <taxon>Glomerellales</taxon>
        <taxon>Glomerellaceae</taxon>
        <taxon>Colletotrichum</taxon>
        <taxon>Colletotrichum orchidearum species complex</taxon>
    </lineage>
</organism>
<accession>A0A8H6JS76</accession>
<name>A0A8H6JS76_9PEZI</name>
<evidence type="ECO:0000313" key="2">
    <source>
        <dbReference type="EMBL" id="KAF6818412.1"/>
    </source>
</evidence>
<reference evidence="2" key="1">
    <citation type="journal article" date="2020" name="Phytopathology">
        <title>Genome Sequence Resources of Colletotrichum truncatum, C. plurivorum, C. musicola, and C. sojae: Four Species Pathogenic to Soybean (Glycine max).</title>
        <authorList>
            <person name="Rogerio F."/>
            <person name="Boufleur T.R."/>
            <person name="Ciampi-Guillardi M."/>
            <person name="Sukno S.A."/>
            <person name="Thon M.R."/>
            <person name="Massola Junior N.S."/>
            <person name="Baroncelli R."/>
        </authorList>
    </citation>
    <scope>NUCLEOTIDE SEQUENCE</scope>
    <source>
        <strain evidence="2">LFN00145</strain>
    </source>
</reference>
<evidence type="ECO:0000256" key="1">
    <source>
        <dbReference type="SAM" id="MobiDB-lite"/>
    </source>
</evidence>
<dbReference type="Proteomes" id="UP000654918">
    <property type="component" value="Unassembled WGS sequence"/>
</dbReference>
<keyword evidence="3" id="KW-1185">Reference proteome</keyword>
<dbReference type="EMBL" id="WIGO01000302">
    <property type="protein sequence ID" value="KAF6818412.1"/>
    <property type="molecule type" value="Genomic_DNA"/>
</dbReference>
<feature type="compositionally biased region" description="Basic and acidic residues" evidence="1">
    <location>
        <begin position="1"/>
        <end position="22"/>
    </location>
</feature>
<protein>
    <submittedName>
        <fullName evidence="2">Uncharacterized protein</fullName>
    </submittedName>
</protein>
<feature type="region of interest" description="Disordered" evidence="1">
    <location>
        <begin position="1"/>
        <end position="56"/>
    </location>
</feature>
<proteinExistence type="predicted"/>
<sequence>MAVWDRQLRDVDMEKDATDRQQRIQGVSLDPTAAAPQTEQRRAHGANGTSIAHYPPTRYDTRRELNRENGPRACSRLAGVGMLGKPKPL</sequence>
<gene>
    <name evidence="2" type="ORF">CPLU01_13324</name>
</gene>
<dbReference type="AlphaFoldDB" id="A0A8H6JS76"/>